<evidence type="ECO:0000256" key="11">
    <source>
        <dbReference type="SAM" id="Phobius"/>
    </source>
</evidence>
<comment type="similarity">
    <text evidence="9">Belongs to the GSP H family.</text>
</comment>
<keyword evidence="3" id="KW-1003">Cell membrane</keyword>
<evidence type="ECO:0000256" key="7">
    <source>
        <dbReference type="ARBA" id="ARBA00022989"/>
    </source>
</evidence>
<dbReference type="PROSITE" id="PS00409">
    <property type="entry name" value="PROKAR_NTER_METHYL"/>
    <property type="match status" value="1"/>
</dbReference>
<evidence type="ECO:0000256" key="8">
    <source>
        <dbReference type="ARBA" id="ARBA00023136"/>
    </source>
</evidence>
<evidence type="ECO:0000256" key="2">
    <source>
        <dbReference type="ARBA" id="ARBA00021549"/>
    </source>
</evidence>
<dbReference type="InterPro" id="IPR045584">
    <property type="entry name" value="Pilin-like"/>
</dbReference>
<dbReference type="InterPro" id="IPR012902">
    <property type="entry name" value="N_methyl_site"/>
</dbReference>
<keyword evidence="8 11" id="KW-0472">Membrane</keyword>
<keyword evidence="14" id="KW-1185">Reference proteome</keyword>
<dbReference type="Proteomes" id="UP000199423">
    <property type="component" value="Unassembled WGS sequence"/>
</dbReference>
<evidence type="ECO:0000256" key="3">
    <source>
        <dbReference type="ARBA" id="ARBA00022475"/>
    </source>
</evidence>
<protein>
    <recommendedName>
        <fullName evidence="2">Type II secretion system protein H</fullName>
    </recommendedName>
    <alternativeName>
        <fullName evidence="10">General secretion pathway protein H</fullName>
    </alternativeName>
</protein>
<evidence type="ECO:0000313" key="14">
    <source>
        <dbReference type="Proteomes" id="UP000199423"/>
    </source>
</evidence>
<feature type="transmembrane region" description="Helical" evidence="11">
    <location>
        <begin position="13"/>
        <end position="38"/>
    </location>
</feature>
<comment type="subcellular location">
    <subcellularLocation>
        <location evidence="1">Cell inner membrane</location>
        <topology evidence="1">Single-pass membrane protein</topology>
    </subcellularLocation>
</comment>
<evidence type="ECO:0000256" key="5">
    <source>
        <dbReference type="ARBA" id="ARBA00022519"/>
    </source>
</evidence>
<name>A0A1I7N4L9_9HYPH</name>
<keyword evidence="5" id="KW-0997">Cell inner membrane</keyword>
<dbReference type="OrthoDB" id="7366901at2"/>
<keyword evidence="4" id="KW-0488">Methylation</keyword>
<evidence type="ECO:0000256" key="6">
    <source>
        <dbReference type="ARBA" id="ARBA00022692"/>
    </source>
</evidence>
<evidence type="ECO:0000259" key="12">
    <source>
        <dbReference type="Pfam" id="PF12019"/>
    </source>
</evidence>
<dbReference type="GO" id="GO:0015627">
    <property type="term" value="C:type II protein secretion system complex"/>
    <property type="evidence" value="ECO:0007669"/>
    <property type="project" value="InterPro"/>
</dbReference>
<dbReference type="Pfam" id="PF12019">
    <property type="entry name" value="GspH"/>
    <property type="match status" value="1"/>
</dbReference>
<evidence type="ECO:0000256" key="4">
    <source>
        <dbReference type="ARBA" id="ARBA00022481"/>
    </source>
</evidence>
<evidence type="ECO:0000256" key="10">
    <source>
        <dbReference type="ARBA" id="ARBA00030775"/>
    </source>
</evidence>
<proteinExistence type="inferred from homology"/>
<feature type="domain" description="General secretion pathway GspH" evidence="12">
    <location>
        <begin position="52"/>
        <end position="147"/>
    </location>
</feature>
<dbReference type="NCBIfam" id="TIGR02532">
    <property type="entry name" value="IV_pilin_GFxxxE"/>
    <property type="match status" value="1"/>
</dbReference>
<dbReference type="AlphaFoldDB" id="A0A1I7N4L9"/>
<evidence type="ECO:0000256" key="1">
    <source>
        <dbReference type="ARBA" id="ARBA00004377"/>
    </source>
</evidence>
<dbReference type="STRING" id="51670.SAMN04488557_1289"/>
<dbReference type="GO" id="GO:0015628">
    <property type="term" value="P:protein secretion by the type II secretion system"/>
    <property type="evidence" value="ECO:0007669"/>
    <property type="project" value="InterPro"/>
</dbReference>
<organism evidence="13 14">
    <name type="scientific">Hyphomicrobium facile</name>
    <dbReference type="NCBI Taxonomy" id="51670"/>
    <lineage>
        <taxon>Bacteria</taxon>
        <taxon>Pseudomonadati</taxon>
        <taxon>Pseudomonadota</taxon>
        <taxon>Alphaproteobacteria</taxon>
        <taxon>Hyphomicrobiales</taxon>
        <taxon>Hyphomicrobiaceae</taxon>
        <taxon>Hyphomicrobium</taxon>
    </lineage>
</organism>
<dbReference type="RefSeq" id="WP_092865664.1">
    <property type="nucleotide sequence ID" value="NZ_FPCH01000001.1"/>
</dbReference>
<keyword evidence="7 11" id="KW-1133">Transmembrane helix</keyword>
<evidence type="ECO:0000313" key="13">
    <source>
        <dbReference type="EMBL" id="SFV29604.1"/>
    </source>
</evidence>
<evidence type="ECO:0000256" key="9">
    <source>
        <dbReference type="ARBA" id="ARBA00025772"/>
    </source>
</evidence>
<accession>A0A1I7N4L9</accession>
<reference evidence="14" key="1">
    <citation type="submission" date="2016-10" db="EMBL/GenBank/DDBJ databases">
        <authorList>
            <person name="Varghese N."/>
            <person name="Submissions S."/>
        </authorList>
    </citation>
    <scope>NUCLEOTIDE SEQUENCE [LARGE SCALE GENOMIC DNA]</scope>
    <source>
        <strain evidence="14">DSM 1565</strain>
    </source>
</reference>
<dbReference type="Pfam" id="PF07963">
    <property type="entry name" value="N_methyl"/>
    <property type="match status" value="1"/>
</dbReference>
<keyword evidence="6 11" id="KW-0812">Transmembrane</keyword>
<dbReference type="GO" id="GO:0005886">
    <property type="term" value="C:plasma membrane"/>
    <property type="evidence" value="ECO:0007669"/>
    <property type="project" value="UniProtKB-SubCell"/>
</dbReference>
<dbReference type="InterPro" id="IPR022346">
    <property type="entry name" value="T2SS_GspH"/>
</dbReference>
<dbReference type="SUPFAM" id="SSF54523">
    <property type="entry name" value="Pili subunits"/>
    <property type="match status" value="1"/>
</dbReference>
<dbReference type="EMBL" id="FPCH01000001">
    <property type="protein sequence ID" value="SFV29604.1"/>
    <property type="molecule type" value="Genomic_DNA"/>
</dbReference>
<sequence length="157" mass="16578">MSRPAISPPGNRAAGFTLLEVLAVMVVLGMMVVALSAFNRPGTGALELKAAAIETASRLRDLRSDAIARGKDRVAIIDVNARGVAFSDGRAPVAINRAIAVDVTAAESERRSPTASGIRFFPNGSSTGATIKLSSERQAYEVRVNWLTGRVSTRVLN</sequence>
<gene>
    <name evidence="13" type="ORF">SAMN04488557_1289</name>
</gene>